<dbReference type="InterPro" id="IPR001163">
    <property type="entry name" value="Sm_dom_euk/arc"/>
</dbReference>
<feature type="domain" description="Sm" evidence="1">
    <location>
        <begin position="178"/>
        <end position="312"/>
    </location>
</feature>
<dbReference type="InterPro" id="IPR039267">
    <property type="entry name" value="Lsm11"/>
</dbReference>
<dbReference type="CDD" id="cd01739">
    <property type="entry name" value="LSm11_M"/>
    <property type="match status" value="1"/>
</dbReference>
<dbReference type="InterPro" id="IPR010920">
    <property type="entry name" value="LSM_dom_sf"/>
</dbReference>
<protein>
    <recommendedName>
        <fullName evidence="1">Sm domain-containing protein</fullName>
    </recommendedName>
</protein>
<dbReference type="PANTHER" id="PTHR21415">
    <property type="entry name" value="U7 SNRNA-ASSOCIATED SM-LIKE PROTEIN LSM11"/>
    <property type="match status" value="1"/>
</dbReference>
<dbReference type="GO" id="GO:0005683">
    <property type="term" value="C:U7 snRNP"/>
    <property type="evidence" value="ECO:0007669"/>
    <property type="project" value="TreeGrafter"/>
</dbReference>
<evidence type="ECO:0000313" key="3">
    <source>
        <dbReference type="Proteomes" id="UP001187531"/>
    </source>
</evidence>
<evidence type="ECO:0000259" key="1">
    <source>
        <dbReference type="SMART" id="SM00651"/>
    </source>
</evidence>
<dbReference type="AlphaFoldDB" id="A0AA88LAB3"/>
<dbReference type="GO" id="GO:0071209">
    <property type="term" value="F:U7 snRNA binding"/>
    <property type="evidence" value="ECO:0007669"/>
    <property type="project" value="InterPro"/>
</dbReference>
<comment type="caution">
    <text evidence="2">The sequence shown here is derived from an EMBL/GenBank/DDBJ whole genome shotgun (WGS) entry which is preliminary data.</text>
</comment>
<keyword evidence="3" id="KW-1185">Reference proteome</keyword>
<dbReference type="Proteomes" id="UP001187531">
    <property type="component" value="Unassembled WGS sequence"/>
</dbReference>
<gene>
    <name evidence="2" type="ORF">QYM36_006737</name>
</gene>
<dbReference type="GO" id="GO:0006398">
    <property type="term" value="P:mRNA 3'-end processing by stem-loop binding and cleavage"/>
    <property type="evidence" value="ECO:0007669"/>
    <property type="project" value="TreeGrafter"/>
</dbReference>
<dbReference type="Gene3D" id="2.30.30.100">
    <property type="match status" value="1"/>
</dbReference>
<dbReference type="PANTHER" id="PTHR21415:SF1">
    <property type="entry name" value="U7 SNRNA-ASSOCIATED SM-LIKE PROTEIN LSM11"/>
    <property type="match status" value="1"/>
</dbReference>
<sequence length="325" mass="36984">MNVMTADTIADLFLLDDKIAGIHAPYKQILKTPGDFPINKNRIRIFPFFSHPVNLMDLRFILLNRHLFFKMEEPDSVFISDNFNAVEVLNSELIAPPDLIAPIYQNIESFASDLRKQREDEEAKNSGKVLEKKVTTPALQYERKFKPEQCPTKQEETDQLPKKTIFTWIDSIDKGPLTLLKECMKNQFKVKVWTRSAVSIRGFCIGYIVAFDKHWNLALTDVDEFFVRSKKGRSLPIGELESLSLEESALTSRHSENTRIVPGATSSERSNLDSSRLFTKVRVVDQTKGSEICERHLSQVLLRGEQIVLISVVSGNPVGSQVKNE</sequence>
<dbReference type="SMART" id="SM00651">
    <property type="entry name" value="Sm"/>
    <property type="match status" value="1"/>
</dbReference>
<name>A0AA88LAB3_ARTSF</name>
<evidence type="ECO:0000313" key="2">
    <source>
        <dbReference type="EMBL" id="KAK2718046.1"/>
    </source>
</evidence>
<dbReference type="InterPro" id="IPR034109">
    <property type="entry name" value="Lsm11_M"/>
</dbReference>
<proteinExistence type="predicted"/>
<organism evidence="2 3">
    <name type="scientific">Artemia franciscana</name>
    <name type="common">Brine shrimp</name>
    <name type="synonym">Artemia sanfranciscana</name>
    <dbReference type="NCBI Taxonomy" id="6661"/>
    <lineage>
        <taxon>Eukaryota</taxon>
        <taxon>Metazoa</taxon>
        <taxon>Ecdysozoa</taxon>
        <taxon>Arthropoda</taxon>
        <taxon>Crustacea</taxon>
        <taxon>Branchiopoda</taxon>
        <taxon>Anostraca</taxon>
        <taxon>Artemiidae</taxon>
        <taxon>Artemia</taxon>
    </lineage>
</organism>
<dbReference type="EMBL" id="JAVRJZ010000010">
    <property type="protein sequence ID" value="KAK2718046.1"/>
    <property type="molecule type" value="Genomic_DNA"/>
</dbReference>
<reference evidence="2" key="1">
    <citation type="submission" date="2023-07" db="EMBL/GenBank/DDBJ databases">
        <title>Chromosome-level genome assembly of Artemia franciscana.</title>
        <authorList>
            <person name="Jo E."/>
        </authorList>
    </citation>
    <scope>NUCLEOTIDE SEQUENCE</scope>
    <source>
        <tissue evidence="2">Whole body</tissue>
    </source>
</reference>
<dbReference type="SUPFAM" id="SSF50182">
    <property type="entry name" value="Sm-like ribonucleoproteins"/>
    <property type="match status" value="1"/>
</dbReference>
<accession>A0AA88LAB3</accession>